<sequence length="195" mass="21458">MRSTFLALCLFLFAYKATSYAIVDTDGQLVSNQAGAYYLVPDSNDLSGSIGLATVGNDSFPQTVVLDTLANGIPVRFTSPILLPFIRSQMLLHIRFVSSATELGWWKVEEEFPIGWTVKVSENSPSFMGPFSIQPAKTGYKFVYYPEISEEGDNGEEIGLVYTGSHYRLVVKDGDPFIFKIKKATESSAGIKSIT</sequence>
<protein>
    <submittedName>
        <fullName evidence="1">Uncharacterized protein</fullName>
    </submittedName>
</protein>
<organism evidence="1 2">
    <name type="scientific">Bauhinia variegata</name>
    <name type="common">Purple orchid tree</name>
    <name type="synonym">Phanera variegata</name>
    <dbReference type="NCBI Taxonomy" id="167791"/>
    <lineage>
        <taxon>Eukaryota</taxon>
        <taxon>Viridiplantae</taxon>
        <taxon>Streptophyta</taxon>
        <taxon>Embryophyta</taxon>
        <taxon>Tracheophyta</taxon>
        <taxon>Spermatophyta</taxon>
        <taxon>Magnoliopsida</taxon>
        <taxon>eudicotyledons</taxon>
        <taxon>Gunneridae</taxon>
        <taxon>Pentapetalae</taxon>
        <taxon>rosids</taxon>
        <taxon>fabids</taxon>
        <taxon>Fabales</taxon>
        <taxon>Fabaceae</taxon>
        <taxon>Cercidoideae</taxon>
        <taxon>Cercideae</taxon>
        <taxon>Bauhiniinae</taxon>
        <taxon>Bauhinia</taxon>
    </lineage>
</organism>
<dbReference type="Proteomes" id="UP000828941">
    <property type="component" value="Chromosome 13"/>
</dbReference>
<gene>
    <name evidence="1" type="ORF">L6164_033230</name>
</gene>
<comment type="caution">
    <text evidence="1">The sequence shown here is derived from an EMBL/GenBank/DDBJ whole genome shotgun (WGS) entry which is preliminary data.</text>
</comment>
<keyword evidence="2" id="KW-1185">Reference proteome</keyword>
<proteinExistence type="predicted"/>
<name>A0ACB9KRM5_BAUVA</name>
<evidence type="ECO:0000313" key="2">
    <source>
        <dbReference type="Proteomes" id="UP000828941"/>
    </source>
</evidence>
<dbReference type="EMBL" id="CM039438">
    <property type="protein sequence ID" value="KAI4299805.1"/>
    <property type="molecule type" value="Genomic_DNA"/>
</dbReference>
<evidence type="ECO:0000313" key="1">
    <source>
        <dbReference type="EMBL" id="KAI4299805.1"/>
    </source>
</evidence>
<accession>A0ACB9KRM5</accession>
<reference evidence="1 2" key="1">
    <citation type="journal article" date="2022" name="DNA Res.">
        <title>Chromosomal-level genome assembly of the orchid tree Bauhinia variegata (Leguminosae; Cercidoideae) supports the allotetraploid origin hypothesis of Bauhinia.</title>
        <authorList>
            <person name="Zhong Y."/>
            <person name="Chen Y."/>
            <person name="Zheng D."/>
            <person name="Pang J."/>
            <person name="Liu Y."/>
            <person name="Luo S."/>
            <person name="Meng S."/>
            <person name="Qian L."/>
            <person name="Wei D."/>
            <person name="Dai S."/>
            <person name="Zhou R."/>
        </authorList>
    </citation>
    <scope>NUCLEOTIDE SEQUENCE [LARGE SCALE GENOMIC DNA]</scope>
    <source>
        <strain evidence="1">BV-YZ2020</strain>
    </source>
</reference>